<evidence type="ECO:0000313" key="3">
    <source>
        <dbReference type="Proteomes" id="UP000659767"/>
    </source>
</evidence>
<feature type="compositionally biased region" description="Acidic residues" evidence="1">
    <location>
        <begin position="1"/>
        <end position="19"/>
    </location>
</feature>
<dbReference type="EMBL" id="BMSZ01000009">
    <property type="protein sequence ID" value="GGS56275.1"/>
    <property type="molecule type" value="Genomic_DNA"/>
</dbReference>
<organism evidence="2 3">
    <name type="scientific">Streptomyces badius</name>
    <dbReference type="NCBI Taxonomy" id="1941"/>
    <lineage>
        <taxon>Bacteria</taxon>
        <taxon>Bacillati</taxon>
        <taxon>Actinomycetota</taxon>
        <taxon>Actinomycetes</taxon>
        <taxon>Kitasatosporales</taxon>
        <taxon>Streptomycetaceae</taxon>
        <taxon>Streptomyces</taxon>
    </lineage>
</organism>
<feature type="region of interest" description="Disordered" evidence="1">
    <location>
        <begin position="1"/>
        <end position="56"/>
    </location>
</feature>
<gene>
    <name evidence="2" type="ORF">GCM10010253_33380</name>
</gene>
<evidence type="ECO:0000313" key="2">
    <source>
        <dbReference type="EMBL" id="GGS56275.1"/>
    </source>
</evidence>
<comment type="caution">
    <text evidence="2">The sequence shown here is derived from an EMBL/GenBank/DDBJ whole genome shotgun (WGS) entry which is preliminary data.</text>
</comment>
<dbReference type="Proteomes" id="UP000659767">
    <property type="component" value="Unassembled WGS sequence"/>
</dbReference>
<protein>
    <submittedName>
        <fullName evidence="2">Uncharacterized protein</fullName>
    </submittedName>
</protein>
<proteinExistence type="predicted"/>
<accession>A0ABQ2TB21</accession>
<evidence type="ECO:0000256" key="1">
    <source>
        <dbReference type="SAM" id="MobiDB-lite"/>
    </source>
</evidence>
<reference evidence="3" key="1">
    <citation type="journal article" date="2019" name="Int. J. Syst. Evol. Microbiol.">
        <title>The Global Catalogue of Microorganisms (GCM) 10K type strain sequencing project: providing services to taxonomists for standard genome sequencing and annotation.</title>
        <authorList>
            <consortium name="The Broad Institute Genomics Platform"/>
            <consortium name="The Broad Institute Genome Sequencing Center for Infectious Disease"/>
            <person name="Wu L."/>
            <person name="Ma J."/>
        </authorList>
    </citation>
    <scope>NUCLEOTIDE SEQUENCE [LARGE SCALE GENOMIC DNA]</scope>
    <source>
        <strain evidence="3">JCM 4350</strain>
    </source>
</reference>
<sequence>MGDRPEEDSQQEQRGDEDEHGGTSLCDDEGRSEYECSLTRKPKPRTLPLTRRTVVY</sequence>
<name>A0ABQ2TB21_STRBA</name>
<keyword evidence="3" id="KW-1185">Reference proteome</keyword>